<dbReference type="Gene3D" id="3.40.605.10">
    <property type="entry name" value="Aldehyde Dehydrogenase, Chain A, domain 1"/>
    <property type="match status" value="1"/>
</dbReference>
<evidence type="ECO:0000313" key="6">
    <source>
        <dbReference type="EMBL" id="MDR6290018.1"/>
    </source>
</evidence>
<evidence type="ECO:0000259" key="5">
    <source>
        <dbReference type="Pfam" id="PF00171"/>
    </source>
</evidence>
<feature type="active site" evidence="3">
    <location>
        <position position="261"/>
    </location>
</feature>
<evidence type="ECO:0000256" key="3">
    <source>
        <dbReference type="PROSITE-ProRule" id="PRU10007"/>
    </source>
</evidence>
<dbReference type="PROSITE" id="PS00687">
    <property type="entry name" value="ALDEHYDE_DEHYDR_GLU"/>
    <property type="match status" value="1"/>
</dbReference>
<dbReference type="InterPro" id="IPR016161">
    <property type="entry name" value="Ald_DH/histidinol_DH"/>
</dbReference>
<dbReference type="SUPFAM" id="SSF53720">
    <property type="entry name" value="ALDH-like"/>
    <property type="match status" value="1"/>
</dbReference>
<dbReference type="PANTHER" id="PTHR42991:SF1">
    <property type="entry name" value="ALDEHYDE DEHYDROGENASE"/>
    <property type="match status" value="1"/>
</dbReference>
<feature type="domain" description="Aldehyde dehydrogenase" evidence="5">
    <location>
        <begin position="33"/>
        <end position="486"/>
    </location>
</feature>
<accession>A0ABU1JNX4</accession>
<dbReference type="InterPro" id="IPR015590">
    <property type="entry name" value="Aldehyde_DH_dom"/>
</dbReference>
<dbReference type="NCBIfam" id="TIGR03250">
    <property type="entry name" value="PhnAcAld_DH"/>
    <property type="match status" value="1"/>
</dbReference>
<dbReference type="Pfam" id="PF00171">
    <property type="entry name" value="Aldedh"/>
    <property type="match status" value="1"/>
</dbReference>
<comment type="similarity">
    <text evidence="1 4">Belongs to the aldehyde dehydrogenase family.</text>
</comment>
<keyword evidence="7" id="KW-1185">Reference proteome</keyword>
<dbReference type="Gene3D" id="3.40.309.10">
    <property type="entry name" value="Aldehyde Dehydrogenase, Chain A, domain 2"/>
    <property type="match status" value="1"/>
</dbReference>
<sequence>MSTVTPLTFKPAAERPLRREKMRIAGRSVGTDEVIEIRYPYTGTLVGTVPAGRAEHARQAFAAAAAYRPKLSRYERQRILLRTAELLAERRDALSHLITLELGISKKDSLYEIGRAFDVFTLAGQLAILDDGQTFSCDVTPHGKERKIYTLRQPVGVISAITPFNHPLNMVAHKVAPAIATNNCVVCKPAEATPLTAIALADILYEAGLPPEMFQVVTGWPAEIGDQMITDPDIALITFTGGVAVGKMIASKAGYKRQVLELGGNDPLIILNDLDPDDLARAADLAVQGATRNSGQRCTAVKRILCQQGVADRFVPLVLERARRLRFGDPMDPATDLGTVVNEHAAATFERRVHDAAELGAEVLYNPGRKGALLPPIVVDRVPHESELVMQETFGPVIPIVRVPDDDIATMAISNSTAFGLSSGVCTNRLDRMVAYVNGLDVGTVNLWEVPGYRTEMSPFGGIKDSGNGHKEGVVEAMKSFTNVKTYSLPWAS</sequence>
<reference evidence="6 7" key="1">
    <citation type="submission" date="2023-07" db="EMBL/GenBank/DDBJ databases">
        <title>Sorghum-associated microbial communities from plants grown in Nebraska, USA.</title>
        <authorList>
            <person name="Schachtman D."/>
        </authorList>
    </citation>
    <scope>NUCLEOTIDE SEQUENCE [LARGE SCALE GENOMIC DNA]</scope>
    <source>
        <strain evidence="6 7">584</strain>
    </source>
</reference>
<protein>
    <submittedName>
        <fullName evidence="6">Phosphonoacetaldehyde dehydrogenase</fullName>
    </submittedName>
</protein>
<dbReference type="InterPro" id="IPR016163">
    <property type="entry name" value="Ald_DH_C"/>
</dbReference>
<organism evidence="6 7">
    <name type="scientific">Inquilinus ginsengisoli</name>
    <dbReference type="NCBI Taxonomy" id="363840"/>
    <lineage>
        <taxon>Bacteria</taxon>
        <taxon>Pseudomonadati</taxon>
        <taxon>Pseudomonadota</taxon>
        <taxon>Alphaproteobacteria</taxon>
        <taxon>Rhodospirillales</taxon>
        <taxon>Rhodospirillaceae</taxon>
        <taxon>Inquilinus</taxon>
    </lineage>
</organism>
<dbReference type="InterPro" id="IPR016162">
    <property type="entry name" value="Ald_DH_N"/>
</dbReference>
<name>A0ABU1JNX4_9PROT</name>
<evidence type="ECO:0000313" key="7">
    <source>
        <dbReference type="Proteomes" id="UP001262410"/>
    </source>
</evidence>
<evidence type="ECO:0000256" key="4">
    <source>
        <dbReference type="RuleBase" id="RU003345"/>
    </source>
</evidence>
<dbReference type="InterPro" id="IPR051020">
    <property type="entry name" value="ALDH-related_metabolic_enz"/>
</dbReference>
<dbReference type="CDD" id="cd07146">
    <property type="entry name" value="ALDH_PhpJ"/>
    <property type="match status" value="1"/>
</dbReference>
<proteinExistence type="inferred from homology"/>
<dbReference type="InterPro" id="IPR017656">
    <property type="entry name" value="Put_phosphonoacetaldehyde_DH"/>
</dbReference>
<dbReference type="EMBL" id="JAVDPW010000004">
    <property type="protein sequence ID" value="MDR6290018.1"/>
    <property type="molecule type" value="Genomic_DNA"/>
</dbReference>
<dbReference type="RefSeq" id="WP_309794419.1">
    <property type="nucleotide sequence ID" value="NZ_JAVDPW010000004.1"/>
</dbReference>
<dbReference type="Proteomes" id="UP001262410">
    <property type="component" value="Unassembled WGS sequence"/>
</dbReference>
<gene>
    <name evidence="6" type="ORF">E9232_002539</name>
</gene>
<evidence type="ECO:0000256" key="2">
    <source>
        <dbReference type="ARBA" id="ARBA00023002"/>
    </source>
</evidence>
<dbReference type="PANTHER" id="PTHR42991">
    <property type="entry name" value="ALDEHYDE DEHYDROGENASE"/>
    <property type="match status" value="1"/>
</dbReference>
<comment type="caution">
    <text evidence="6">The sequence shown here is derived from an EMBL/GenBank/DDBJ whole genome shotgun (WGS) entry which is preliminary data.</text>
</comment>
<evidence type="ECO:0000256" key="1">
    <source>
        <dbReference type="ARBA" id="ARBA00009986"/>
    </source>
</evidence>
<dbReference type="InterPro" id="IPR029510">
    <property type="entry name" value="Ald_DH_CS_GLU"/>
</dbReference>
<keyword evidence="2 4" id="KW-0560">Oxidoreductase</keyword>